<comment type="caution">
    <text evidence="2">The sequence shown here is derived from an EMBL/GenBank/DDBJ whole genome shotgun (WGS) entry which is preliminary data.</text>
</comment>
<dbReference type="OrthoDB" id="5786155at2759"/>
<evidence type="ECO:0000313" key="3">
    <source>
        <dbReference type="Proteomes" id="UP000230233"/>
    </source>
</evidence>
<proteinExistence type="predicted"/>
<sequence>MKDNENVETTTPPEEINGSDEKNYDEVDRYLEHMCANKTPYVMLDRTGLRISFFGLLPITTGDDGNQRIWGGSILLNSGELEYPQIDFKLRVTTKRNFDPQLSCNRSKGVIKQKDTFLLSYQLPESSIKYIKLTLITDGTPHEVPLCKYPKADYFWIGKDTKVPGPAQLLQERQHSTGAEATTMKNVSPGRIENIPDGLKDFILGGNGLQMLSKMLYPHSIALFRDLSEVKLDNFDVNGMLGDGNSTDAIAEEIVRRFHDANREKFPIAPASLQ</sequence>
<dbReference type="Proteomes" id="UP000230233">
    <property type="component" value="Chromosome II"/>
</dbReference>
<evidence type="ECO:0000313" key="2">
    <source>
        <dbReference type="EMBL" id="PIC46465.1"/>
    </source>
</evidence>
<protein>
    <submittedName>
        <fullName evidence="2">Uncharacterized protein</fullName>
    </submittedName>
</protein>
<gene>
    <name evidence="2" type="primary">Cni-C32D5.4</name>
    <name evidence="2" type="synonym">Cnig_chr_II.g6153</name>
    <name evidence="2" type="ORF">B9Z55_006153</name>
</gene>
<feature type="region of interest" description="Disordered" evidence="1">
    <location>
        <begin position="1"/>
        <end position="23"/>
    </location>
</feature>
<dbReference type="AlphaFoldDB" id="A0A2G5V3V3"/>
<dbReference type="EMBL" id="PDUG01000002">
    <property type="protein sequence ID" value="PIC46465.1"/>
    <property type="molecule type" value="Genomic_DNA"/>
</dbReference>
<name>A0A2G5V3V3_9PELO</name>
<evidence type="ECO:0000256" key="1">
    <source>
        <dbReference type="SAM" id="MobiDB-lite"/>
    </source>
</evidence>
<organism evidence="2 3">
    <name type="scientific">Caenorhabditis nigoni</name>
    <dbReference type="NCBI Taxonomy" id="1611254"/>
    <lineage>
        <taxon>Eukaryota</taxon>
        <taxon>Metazoa</taxon>
        <taxon>Ecdysozoa</taxon>
        <taxon>Nematoda</taxon>
        <taxon>Chromadorea</taxon>
        <taxon>Rhabditida</taxon>
        <taxon>Rhabditina</taxon>
        <taxon>Rhabditomorpha</taxon>
        <taxon>Rhabditoidea</taxon>
        <taxon>Rhabditidae</taxon>
        <taxon>Peloderinae</taxon>
        <taxon>Caenorhabditis</taxon>
    </lineage>
</organism>
<accession>A0A2G5V3V3</accession>
<dbReference type="STRING" id="1611254.A0A2G5V3V3"/>
<reference evidence="3" key="1">
    <citation type="submission" date="2017-10" db="EMBL/GenBank/DDBJ databases">
        <title>Rapid genome shrinkage in a self-fertile nematode reveals novel sperm competition proteins.</title>
        <authorList>
            <person name="Yin D."/>
            <person name="Schwarz E.M."/>
            <person name="Thomas C.G."/>
            <person name="Felde R.L."/>
            <person name="Korf I.F."/>
            <person name="Cutter A.D."/>
            <person name="Schartner C.M."/>
            <person name="Ralston E.J."/>
            <person name="Meyer B.J."/>
            <person name="Haag E.S."/>
        </authorList>
    </citation>
    <scope>NUCLEOTIDE SEQUENCE [LARGE SCALE GENOMIC DNA]</scope>
    <source>
        <strain evidence="3">JU1422</strain>
    </source>
</reference>
<keyword evidence="3" id="KW-1185">Reference proteome</keyword>